<evidence type="ECO:0000313" key="2">
    <source>
        <dbReference type="EMBL" id="QDP78651.1"/>
    </source>
</evidence>
<keyword evidence="1" id="KW-0812">Transmembrane</keyword>
<protein>
    <submittedName>
        <fullName evidence="2">Uncharacterized protein</fullName>
    </submittedName>
</protein>
<sequence length="177" mass="18964">MMYEARLGFDPRSTGILGICALFVVVALFVPDMPLALQVVTIVFFGGGGVLLAMGMASRELALRVDEDGVTLGGNPLRRRGTTVFVSWSEIAAIVLFRQRLSHGASMRYIGVQRHAGLPPLPSAAGRTAQAASRLIPHVPPDVVAASRAISGWRLDEDRLIAALRHHAPHVRLIDAG</sequence>
<dbReference type="KEGG" id="nod:FOH10_07750"/>
<dbReference type="EMBL" id="CP041695">
    <property type="protein sequence ID" value="QDP78651.1"/>
    <property type="molecule type" value="Genomic_DNA"/>
</dbReference>
<feature type="transmembrane region" description="Helical" evidence="1">
    <location>
        <begin position="12"/>
        <end position="30"/>
    </location>
</feature>
<dbReference type="AlphaFoldDB" id="A0A516NIB7"/>
<name>A0A516NIB7_9NOCA</name>
<evidence type="ECO:0000313" key="3">
    <source>
        <dbReference type="Proteomes" id="UP000317039"/>
    </source>
</evidence>
<keyword evidence="1" id="KW-0472">Membrane</keyword>
<accession>A0A516NIB7</accession>
<proteinExistence type="predicted"/>
<dbReference type="GeneID" id="80332288"/>
<feature type="transmembrane region" description="Helical" evidence="1">
    <location>
        <begin position="36"/>
        <end position="54"/>
    </location>
</feature>
<dbReference type="Proteomes" id="UP000317039">
    <property type="component" value="Chromosome"/>
</dbReference>
<evidence type="ECO:0000256" key="1">
    <source>
        <dbReference type="SAM" id="Phobius"/>
    </source>
</evidence>
<keyword evidence="1" id="KW-1133">Transmembrane helix</keyword>
<organism evidence="2 3">
    <name type="scientific">Nocardia otitidiscaviarum</name>
    <dbReference type="NCBI Taxonomy" id="1823"/>
    <lineage>
        <taxon>Bacteria</taxon>
        <taxon>Bacillati</taxon>
        <taxon>Actinomycetota</taxon>
        <taxon>Actinomycetes</taxon>
        <taxon>Mycobacteriales</taxon>
        <taxon>Nocardiaceae</taxon>
        <taxon>Nocardia</taxon>
    </lineage>
</organism>
<dbReference type="RefSeq" id="WP_143980211.1">
    <property type="nucleotide sequence ID" value="NZ_CP041695.1"/>
</dbReference>
<gene>
    <name evidence="2" type="ORF">FOH10_07750</name>
</gene>
<reference evidence="2 3" key="1">
    <citation type="submission" date="2019-07" db="EMBL/GenBank/DDBJ databases">
        <title>Complete Genome Sequence and Methylome Analysis of Nocardia otitidis-caviarum NEB252.</title>
        <authorList>
            <person name="Fomenkov A."/>
            <person name="Anton B.P."/>
            <person name="Vincze T."/>
            <person name="Roberts R.J."/>
        </authorList>
    </citation>
    <scope>NUCLEOTIDE SEQUENCE [LARGE SCALE GENOMIC DNA]</scope>
    <source>
        <strain evidence="2 3">NEB252</strain>
    </source>
</reference>